<feature type="transmembrane region" description="Helical" evidence="1">
    <location>
        <begin position="34"/>
        <end position="58"/>
    </location>
</feature>
<keyword evidence="3" id="KW-1185">Reference proteome</keyword>
<evidence type="ECO:0000313" key="3">
    <source>
        <dbReference type="Proteomes" id="UP000287224"/>
    </source>
</evidence>
<protein>
    <submittedName>
        <fullName evidence="2">Uncharacterized protein</fullName>
    </submittedName>
</protein>
<proteinExistence type="predicted"/>
<evidence type="ECO:0000256" key="1">
    <source>
        <dbReference type="SAM" id="Phobius"/>
    </source>
</evidence>
<comment type="caution">
    <text evidence="2">The sequence shown here is derived from an EMBL/GenBank/DDBJ whole genome shotgun (WGS) entry which is preliminary data.</text>
</comment>
<evidence type="ECO:0000313" key="2">
    <source>
        <dbReference type="EMBL" id="GCE09657.1"/>
    </source>
</evidence>
<reference evidence="3" key="1">
    <citation type="submission" date="2018-12" db="EMBL/GenBank/DDBJ databases">
        <title>Tengunoibacter tsumagoiensis gen. nov., sp. nov., Dictyobacter kobayashii sp. nov., D. alpinus sp. nov., and D. joshuensis sp. nov. and description of Dictyobacteraceae fam. nov. within the order Ktedonobacterales isolated from Tengu-no-mugimeshi.</title>
        <authorList>
            <person name="Wang C.M."/>
            <person name="Zheng Y."/>
            <person name="Sakai Y."/>
            <person name="Toyoda A."/>
            <person name="Minakuchi Y."/>
            <person name="Abe K."/>
            <person name="Yokota A."/>
            <person name="Yabe S."/>
        </authorList>
    </citation>
    <scope>NUCLEOTIDE SEQUENCE [LARGE SCALE GENOMIC DNA]</scope>
    <source>
        <strain evidence="3">S-27</strain>
    </source>
</reference>
<dbReference type="AlphaFoldDB" id="A0A401ZS00"/>
<dbReference type="EMBL" id="BIFQ01000002">
    <property type="protein sequence ID" value="GCE09657.1"/>
    <property type="molecule type" value="Genomic_DNA"/>
</dbReference>
<dbReference type="Proteomes" id="UP000287224">
    <property type="component" value="Unassembled WGS sequence"/>
</dbReference>
<keyword evidence="1" id="KW-0812">Transmembrane</keyword>
<organism evidence="2 3">
    <name type="scientific">Dictyobacter aurantiacus</name>
    <dbReference type="NCBI Taxonomy" id="1936993"/>
    <lineage>
        <taxon>Bacteria</taxon>
        <taxon>Bacillati</taxon>
        <taxon>Chloroflexota</taxon>
        <taxon>Ktedonobacteria</taxon>
        <taxon>Ktedonobacterales</taxon>
        <taxon>Dictyobacteraceae</taxon>
        <taxon>Dictyobacter</taxon>
    </lineage>
</organism>
<gene>
    <name evidence="2" type="ORF">KDAU_69860</name>
</gene>
<keyword evidence="1" id="KW-1133">Transmembrane helix</keyword>
<sequence length="59" mass="6972">MVLQRCYTKDSESDNYQDDYCHEKPVDFAGWDNFGYLFLLTLLVRLLLIYIVYIVCLAA</sequence>
<accession>A0A401ZS00</accession>
<keyword evidence="1" id="KW-0472">Membrane</keyword>
<name>A0A401ZS00_9CHLR</name>